<dbReference type="AlphaFoldDB" id="A0A1H2GFT4"/>
<accession>A0A1H2GFT4</accession>
<keyword evidence="1" id="KW-0479">Metal-binding</keyword>
<dbReference type="Gene3D" id="1.10.1060.10">
    <property type="entry name" value="Alpha-helical ferredoxin"/>
    <property type="match status" value="1"/>
</dbReference>
<proteinExistence type="predicted"/>
<gene>
    <name evidence="5" type="ORF">SAMN04487931_105181</name>
</gene>
<dbReference type="InterPro" id="IPR017900">
    <property type="entry name" value="4Fe4S_Fe_S_CS"/>
</dbReference>
<dbReference type="GO" id="GO:0046872">
    <property type="term" value="F:metal ion binding"/>
    <property type="evidence" value="ECO:0007669"/>
    <property type="project" value="UniProtKB-KW"/>
</dbReference>
<dbReference type="Pfam" id="PF13187">
    <property type="entry name" value="Fer4_9"/>
    <property type="match status" value="1"/>
</dbReference>
<name>A0A1H2GFT4_9BACT</name>
<evidence type="ECO:0000256" key="1">
    <source>
        <dbReference type="ARBA" id="ARBA00022723"/>
    </source>
</evidence>
<dbReference type="RefSeq" id="WP_245743075.1">
    <property type="nucleotide sequence ID" value="NZ_FNLL01000005.1"/>
</dbReference>
<dbReference type="InterPro" id="IPR009051">
    <property type="entry name" value="Helical_ferredxn"/>
</dbReference>
<organism evidence="5 6">
    <name type="scientific">Desulfobacula phenolica</name>
    <dbReference type="NCBI Taxonomy" id="90732"/>
    <lineage>
        <taxon>Bacteria</taxon>
        <taxon>Pseudomonadati</taxon>
        <taxon>Thermodesulfobacteriota</taxon>
        <taxon>Desulfobacteria</taxon>
        <taxon>Desulfobacterales</taxon>
        <taxon>Desulfobacteraceae</taxon>
        <taxon>Desulfobacula</taxon>
    </lineage>
</organism>
<evidence type="ECO:0000313" key="6">
    <source>
        <dbReference type="Proteomes" id="UP000199608"/>
    </source>
</evidence>
<dbReference type="PANTHER" id="PTHR43255:SF2">
    <property type="entry name" value="HETERODISULFIDE REDUCTASE RELATED PROTEIN"/>
    <property type="match status" value="1"/>
</dbReference>
<dbReference type="GO" id="GO:0005886">
    <property type="term" value="C:plasma membrane"/>
    <property type="evidence" value="ECO:0007669"/>
    <property type="project" value="TreeGrafter"/>
</dbReference>
<keyword evidence="6" id="KW-1185">Reference proteome</keyword>
<dbReference type="PANTHER" id="PTHR43255">
    <property type="entry name" value="IRON-SULFUR-BINDING OXIDOREDUCTASE FADF-RELATED-RELATED"/>
    <property type="match status" value="1"/>
</dbReference>
<dbReference type="GO" id="GO:0051536">
    <property type="term" value="F:iron-sulfur cluster binding"/>
    <property type="evidence" value="ECO:0007669"/>
    <property type="project" value="UniProtKB-KW"/>
</dbReference>
<dbReference type="Proteomes" id="UP000199608">
    <property type="component" value="Unassembled WGS sequence"/>
</dbReference>
<dbReference type="EMBL" id="FNLL01000005">
    <property type="protein sequence ID" value="SDU18467.1"/>
    <property type="molecule type" value="Genomic_DNA"/>
</dbReference>
<dbReference type="PROSITE" id="PS00198">
    <property type="entry name" value="4FE4S_FER_1"/>
    <property type="match status" value="2"/>
</dbReference>
<dbReference type="InterPro" id="IPR017896">
    <property type="entry name" value="4Fe4S_Fe-S-bd"/>
</dbReference>
<sequence length="181" mass="20510">MGQENNELLLTHIGPIKEMIQTCIQCGTCTASCPNTKFMDMTPRHMWRLLLTDHADVIFSSKSFIMCSSCYYCTLRCPRGLELTAAMSLLKQAASKLKLKRFRRSSLFYEAFLDSVEKHGRVKEMEFMTHYFMSMKNPLLPLGYAALGTRLLAKGKIRPDFSFGGKGKLTALFEKTAQLEG</sequence>
<reference evidence="6" key="1">
    <citation type="submission" date="2016-10" db="EMBL/GenBank/DDBJ databases">
        <authorList>
            <person name="Varghese N."/>
            <person name="Submissions S."/>
        </authorList>
    </citation>
    <scope>NUCLEOTIDE SEQUENCE [LARGE SCALE GENOMIC DNA]</scope>
    <source>
        <strain evidence="6">DSM 3384</strain>
    </source>
</reference>
<evidence type="ECO:0000313" key="5">
    <source>
        <dbReference type="EMBL" id="SDU18467.1"/>
    </source>
</evidence>
<evidence type="ECO:0000256" key="2">
    <source>
        <dbReference type="ARBA" id="ARBA00023004"/>
    </source>
</evidence>
<keyword evidence="3" id="KW-0411">Iron-sulfur</keyword>
<dbReference type="SUPFAM" id="SSF46548">
    <property type="entry name" value="alpha-helical ferredoxin"/>
    <property type="match status" value="1"/>
</dbReference>
<evidence type="ECO:0000259" key="4">
    <source>
        <dbReference type="PROSITE" id="PS51379"/>
    </source>
</evidence>
<evidence type="ECO:0000256" key="3">
    <source>
        <dbReference type="ARBA" id="ARBA00023014"/>
    </source>
</evidence>
<dbReference type="InterPro" id="IPR051460">
    <property type="entry name" value="HdrC_iron-sulfur_subunit"/>
</dbReference>
<dbReference type="PROSITE" id="PS51379">
    <property type="entry name" value="4FE4S_FER_2"/>
    <property type="match status" value="1"/>
</dbReference>
<keyword evidence="2" id="KW-0408">Iron</keyword>
<protein>
    <submittedName>
        <fullName evidence="5">Heterodisulfide reductase subunit C</fullName>
    </submittedName>
</protein>
<feature type="domain" description="4Fe-4S ferredoxin-type" evidence="4">
    <location>
        <begin position="13"/>
        <end position="44"/>
    </location>
</feature>